<dbReference type="Proteomes" id="UP000694412">
    <property type="component" value="Chromosome 12"/>
</dbReference>
<reference evidence="2" key="3">
    <citation type="submission" date="2025-09" db="UniProtKB">
        <authorList>
            <consortium name="Ensembl"/>
        </authorList>
    </citation>
    <scope>IDENTIFICATION</scope>
</reference>
<accession>A0A8C2TE38</accession>
<name>A0A8C2TE38_COTJA</name>
<evidence type="ECO:0000313" key="3">
    <source>
        <dbReference type="Proteomes" id="UP000694412"/>
    </source>
</evidence>
<reference evidence="2" key="1">
    <citation type="submission" date="2015-11" db="EMBL/GenBank/DDBJ databases">
        <authorList>
            <consortium name="International Coturnix japonica Genome Analysis Consortium"/>
            <person name="Warren W."/>
            <person name="Burt D.W."/>
            <person name="Antin P.B."/>
            <person name="Lanford R."/>
            <person name="Gros J."/>
            <person name="Wilson R.K."/>
        </authorList>
    </citation>
    <scope>NUCLEOTIDE SEQUENCE [LARGE SCALE GENOMIC DNA]</scope>
</reference>
<dbReference type="Ensembl" id="ENSCJPT00005017972.1">
    <property type="protein sequence ID" value="ENSCJPP00005012401.1"/>
    <property type="gene ID" value="ENSCJPG00005010548.1"/>
</dbReference>
<evidence type="ECO:0000313" key="2">
    <source>
        <dbReference type="Ensembl" id="ENSCJPP00005012401.1"/>
    </source>
</evidence>
<sequence>MGTLLEERTAELVQVQANCSRLPGSPALTPVLSLALFPSLFQAENRKRGPGLGAQGRPNRRQSNETYRDAVRRVMFARYKELE</sequence>
<keyword evidence="3" id="KW-1185">Reference proteome</keyword>
<protein>
    <submittedName>
        <fullName evidence="2">Uncharacterized protein</fullName>
    </submittedName>
</protein>
<organism evidence="2 3">
    <name type="scientific">Coturnix japonica</name>
    <name type="common">Japanese quail</name>
    <name type="synonym">Coturnix coturnix japonica</name>
    <dbReference type="NCBI Taxonomy" id="93934"/>
    <lineage>
        <taxon>Eukaryota</taxon>
        <taxon>Metazoa</taxon>
        <taxon>Chordata</taxon>
        <taxon>Craniata</taxon>
        <taxon>Vertebrata</taxon>
        <taxon>Euteleostomi</taxon>
        <taxon>Archelosauria</taxon>
        <taxon>Archosauria</taxon>
        <taxon>Dinosauria</taxon>
        <taxon>Saurischia</taxon>
        <taxon>Theropoda</taxon>
        <taxon>Coelurosauria</taxon>
        <taxon>Aves</taxon>
        <taxon>Neognathae</taxon>
        <taxon>Galloanserae</taxon>
        <taxon>Galliformes</taxon>
        <taxon>Phasianidae</taxon>
        <taxon>Perdicinae</taxon>
        <taxon>Coturnix</taxon>
    </lineage>
</organism>
<feature type="region of interest" description="Disordered" evidence="1">
    <location>
        <begin position="46"/>
        <end position="66"/>
    </location>
</feature>
<dbReference type="AlphaFoldDB" id="A0A8C2TE38"/>
<reference evidence="2" key="2">
    <citation type="submission" date="2025-08" db="UniProtKB">
        <authorList>
            <consortium name="Ensembl"/>
        </authorList>
    </citation>
    <scope>IDENTIFICATION</scope>
</reference>
<evidence type="ECO:0000256" key="1">
    <source>
        <dbReference type="SAM" id="MobiDB-lite"/>
    </source>
</evidence>
<dbReference type="GeneTree" id="ENSGT00940000157976"/>
<proteinExistence type="predicted"/>